<sequence length="173" mass="19023">MLNMNTQQAANCGAVSGFGGFPSLEFETFKQGCPVAMATPSIICEVWFSLSCILDQIPKIFPINRSTDLEVLRDKFDLASPSNPTGRSDLPINPDKEPPQVTANTIYRSWGLIILGVDFVEPVTVPNATWMADGTHWPGNWAVPSEDHAEGDHAGILQVNEYFQLLVTVMEQK</sequence>
<gene>
    <name evidence="1" type="ORF">GSCOC_T00019428001</name>
</gene>
<proteinExistence type="predicted"/>
<dbReference type="EMBL" id="HG739223">
    <property type="protein sequence ID" value="CDP16863.1"/>
    <property type="molecule type" value="Genomic_DNA"/>
</dbReference>
<accession>A0A068VB13</accession>
<organism evidence="1 2">
    <name type="scientific">Coffea canephora</name>
    <name type="common">Robusta coffee</name>
    <dbReference type="NCBI Taxonomy" id="49390"/>
    <lineage>
        <taxon>Eukaryota</taxon>
        <taxon>Viridiplantae</taxon>
        <taxon>Streptophyta</taxon>
        <taxon>Embryophyta</taxon>
        <taxon>Tracheophyta</taxon>
        <taxon>Spermatophyta</taxon>
        <taxon>Magnoliopsida</taxon>
        <taxon>eudicotyledons</taxon>
        <taxon>Gunneridae</taxon>
        <taxon>Pentapetalae</taxon>
        <taxon>asterids</taxon>
        <taxon>lamiids</taxon>
        <taxon>Gentianales</taxon>
        <taxon>Rubiaceae</taxon>
        <taxon>Ixoroideae</taxon>
        <taxon>Gardenieae complex</taxon>
        <taxon>Bertiereae - Coffeeae clade</taxon>
        <taxon>Coffeeae</taxon>
        <taxon>Coffea</taxon>
    </lineage>
</organism>
<dbReference type="Proteomes" id="UP000295252">
    <property type="component" value="Chromosome III"/>
</dbReference>
<dbReference type="AlphaFoldDB" id="A0A068VB13"/>
<dbReference type="InParanoid" id="A0A068VB13"/>
<dbReference type="PhylomeDB" id="A0A068VB13"/>
<evidence type="ECO:0000313" key="2">
    <source>
        <dbReference type="Proteomes" id="UP000295252"/>
    </source>
</evidence>
<reference evidence="2" key="1">
    <citation type="journal article" date="2014" name="Science">
        <title>The coffee genome provides insight into the convergent evolution of caffeine biosynthesis.</title>
        <authorList>
            <person name="Denoeud F."/>
            <person name="Carretero-Paulet L."/>
            <person name="Dereeper A."/>
            <person name="Droc G."/>
            <person name="Guyot R."/>
            <person name="Pietrella M."/>
            <person name="Zheng C."/>
            <person name="Alberti A."/>
            <person name="Anthony F."/>
            <person name="Aprea G."/>
            <person name="Aury J.M."/>
            <person name="Bento P."/>
            <person name="Bernard M."/>
            <person name="Bocs S."/>
            <person name="Campa C."/>
            <person name="Cenci A."/>
            <person name="Combes M.C."/>
            <person name="Crouzillat D."/>
            <person name="Da Silva C."/>
            <person name="Daddiego L."/>
            <person name="De Bellis F."/>
            <person name="Dussert S."/>
            <person name="Garsmeur O."/>
            <person name="Gayraud T."/>
            <person name="Guignon V."/>
            <person name="Jahn K."/>
            <person name="Jamilloux V."/>
            <person name="Joet T."/>
            <person name="Labadie K."/>
            <person name="Lan T."/>
            <person name="Leclercq J."/>
            <person name="Lepelley M."/>
            <person name="Leroy T."/>
            <person name="Li L.T."/>
            <person name="Librado P."/>
            <person name="Lopez L."/>
            <person name="Munoz A."/>
            <person name="Noel B."/>
            <person name="Pallavicini A."/>
            <person name="Perrotta G."/>
            <person name="Poncet V."/>
            <person name="Pot D."/>
            <person name="Priyono X."/>
            <person name="Rigoreau M."/>
            <person name="Rouard M."/>
            <person name="Rozas J."/>
            <person name="Tranchant-Dubreuil C."/>
            <person name="VanBuren R."/>
            <person name="Zhang Q."/>
            <person name="Andrade A.C."/>
            <person name="Argout X."/>
            <person name="Bertrand B."/>
            <person name="de Kochko A."/>
            <person name="Graziosi G."/>
            <person name="Henry R.J."/>
            <person name="Jayarama X."/>
            <person name="Ming R."/>
            <person name="Nagai C."/>
            <person name="Rounsley S."/>
            <person name="Sankoff D."/>
            <person name="Giuliano G."/>
            <person name="Albert V.A."/>
            <person name="Wincker P."/>
            <person name="Lashermes P."/>
        </authorList>
    </citation>
    <scope>NUCLEOTIDE SEQUENCE [LARGE SCALE GENOMIC DNA]</scope>
    <source>
        <strain evidence="2">cv. DH200-94</strain>
    </source>
</reference>
<name>A0A068VB13_COFCA</name>
<keyword evidence="2" id="KW-1185">Reference proteome</keyword>
<dbReference type="Gramene" id="CDP16863">
    <property type="protein sequence ID" value="CDP16863"/>
    <property type="gene ID" value="GSCOC_T00019428001"/>
</dbReference>
<protein>
    <submittedName>
        <fullName evidence="1">Uncharacterized protein</fullName>
    </submittedName>
</protein>
<dbReference type="STRING" id="49390.A0A068VB13"/>
<evidence type="ECO:0000313" key="1">
    <source>
        <dbReference type="EMBL" id="CDP16863.1"/>
    </source>
</evidence>